<organism evidence="2 3">
    <name type="scientific">Castilleja foliolosa</name>
    <dbReference type="NCBI Taxonomy" id="1961234"/>
    <lineage>
        <taxon>Eukaryota</taxon>
        <taxon>Viridiplantae</taxon>
        <taxon>Streptophyta</taxon>
        <taxon>Embryophyta</taxon>
        <taxon>Tracheophyta</taxon>
        <taxon>Spermatophyta</taxon>
        <taxon>Magnoliopsida</taxon>
        <taxon>eudicotyledons</taxon>
        <taxon>Gunneridae</taxon>
        <taxon>Pentapetalae</taxon>
        <taxon>asterids</taxon>
        <taxon>lamiids</taxon>
        <taxon>Lamiales</taxon>
        <taxon>Orobanchaceae</taxon>
        <taxon>Pedicularideae</taxon>
        <taxon>Castillejinae</taxon>
        <taxon>Castilleja</taxon>
    </lineage>
</organism>
<proteinExistence type="predicted"/>
<name>A0ABD3DUX7_9LAMI</name>
<sequence length="42" mass="4681">MMTNQEGPDPCDLGRRRLYSGPPPIHDEHPLPPPISSRCSLL</sequence>
<evidence type="ECO:0000256" key="1">
    <source>
        <dbReference type="SAM" id="MobiDB-lite"/>
    </source>
</evidence>
<dbReference type="AlphaFoldDB" id="A0ABD3DUX7"/>
<feature type="region of interest" description="Disordered" evidence="1">
    <location>
        <begin position="1"/>
        <end position="42"/>
    </location>
</feature>
<reference evidence="3" key="1">
    <citation type="journal article" date="2024" name="IScience">
        <title>Strigolactones Initiate the Formation of Haustorium-like Structures in Castilleja.</title>
        <authorList>
            <person name="Buerger M."/>
            <person name="Peterson D."/>
            <person name="Chory J."/>
        </authorList>
    </citation>
    <scope>NUCLEOTIDE SEQUENCE [LARGE SCALE GENOMIC DNA]</scope>
</reference>
<dbReference type="Proteomes" id="UP001632038">
    <property type="component" value="Unassembled WGS sequence"/>
</dbReference>
<evidence type="ECO:0000313" key="3">
    <source>
        <dbReference type="Proteomes" id="UP001632038"/>
    </source>
</evidence>
<dbReference type="EMBL" id="JAVIJP010000013">
    <property type="protein sequence ID" value="KAL3645556.1"/>
    <property type="molecule type" value="Genomic_DNA"/>
</dbReference>
<evidence type="ECO:0000313" key="2">
    <source>
        <dbReference type="EMBL" id="KAL3645556.1"/>
    </source>
</evidence>
<protein>
    <submittedName>
        <fullName evidence="2">Uncharacterized protein</fullName>
    </submittedName>
</protein>
<gene>
    <name evidence="2" type="ORF">CASFOL_010736</name>
</gene>
<accession>A0ABD3DUX7</accession>
<comment type="caution">
    <text evidence="2">The sequence shown here is derived from an EMBL/GenBank/DDBJ whole genome shotgun (WGS) entry which is preliminary data.</text>
</comment>
<keyword evidence="3" id="KW-1185">Reference proteome</keyword>